<reference evidence="7" key="1">
    <citation type="submission" date="2016-01" db="EMBL/GenBank/DDBJ databases">
        <authorList>
            <person name="Peeters Charlotte."/>
        </authorList>
    </citation>
    <scope>NUCLEOTIDE SEQUENCE [LARGE SCALE GENOMIC DNA]</scope>
</reference>
<dbReference type="SUPFAM" id="SSF50129">
    <property type="entry name" value="GroES-like"/>
    <property type="match status" value="1"/>
</dbReference>
<dbReference type="GO" id="GO:0046872">
    <property type="term" value="F:metal ion binding"/>
    <property type="evidence" value="ECO:0007669"/>
    <property type="project" value="UniProtKB-KW"/>
</dbReference>
<feature type="compositionally biased region" description="Basic and acidic residues" evidence="4">
    <location>
        <begin position="146"/>
        <end position="161"/>
    </location>
</feature>
<dbReference type="InterPro" id="IPR011032">
    <property type="entry name" value="GroES-like_sf"/>
</dbReference>
<accession>A0A158D6H2</accession>
<keyword evidence="2" id="KW-0479">Metal-binding</keyword>
<dbReference type="EMBL" id="FCOI02000034">
    <property type="protein sequence ID" value="SAK90189.1"/>
    <property type="molecule type" value="Genomic_DNA"/>
</dbReference>
<evidence type="ECO:0000256" key="2">
    <source>
        <dbReference type="ARBA" id="ARBA00022723"/>
    </source>
</evidence>
<feature type="region of interest" description="Disordered" evidence="4">
    <location>
        <begin position="107"/>
        <end position="168"/>
    </location>
</feature>
<sequence length="224" mass="24728">MPGMKSGDVMGHEFMGAVVEVGRGNSALKIGDRVVVPFTIICGECDQCKRSNFSVCERSNRNKDAADKLFGQPTAALFGYTHPTGGYAGGQAEYVRMPFADRTHVKIPDGLSEAGGHAGDRPAPRSPRNDLRAPSGRDAFGAGRVWRTDRHDSVGRRDEQGAHLAHRQTHVNRRTDDLLNRIQEGQIDPSFVIPHRMRLEDGPPMYKTFRDKEDGCISVVFKPE</sequence>
<evidence type="ECO:0000256" key="1">
    <source>
        <dbReference type="ARBA" id="ARBA00001947"/>
    </source>
</evidence>
<evidence type="ECO:0000256" key="4">
    <source>
        <dbReference type="SAM" id="MobiDB-lite"/>
    </source>
</evidence>
<dbReference type="Proteomes" id="UP000054624">
    <property type="component" value="Unassembled WGS sequence"/>
</dbReference>
<dbReference type="InterPro" id="IPR013154">
    <property type="entry name" value="ADH-like_N"/>
</dbReference>
<feature type="domain" description="Alcohol dehydrogenase-like N-terminal" evidence="5">
    <location>
        <begin position="8"/>
        <end position="109"/>
    </location>
</feature>
<comment type="cofactor">
    <cofactor evidence="1">
        <name>Zn(2+)</name>
        <dbReference type="ChEBI" id="CHEBI:29105"/>
    </cofactor>
</comment>
<evidence type="ECO:0000256" key="3">
    <source>
        <dbReference type="ARBA" id="ARBA00022833"/>
    </source>
</evidence>
<dbReference type="Gene3D" id="3.90.180.10">
    <property type="entry name" value="Medium-chain alcohol dehydrogenases, catalytic domain"/>
    <property type="match status" value="1"/>
</dbReference>
<evidence type="ECO:0000259" key="5">
    <source>
        <dbReference type="Pfam" id="PF08240"/>
    </source>
</evidence>
<dbReference type="AlphaFoldDB" id="A0A158D6H2"/>
<feature type="compositionally biased region" description="Basic and acidic residues" evidence="4">
    <location>
        <begin position="118"/>
        <end position="131"/>
    </location>
</feature>
<organism evidence="6 7">
    <name type="scientific">Caballeronia temeraria</name>
    <dbReference type="NCBI Taxonomy" id="1777137"/>
    <lineage>
        <taxon>Bacteria</taxon>
        <taxon>Pseudomonadati</taxon>
        <taxon>Pseudomonadota</taxon>
        <taxon>Betaproteobacteria</taxon>
        <taxon>Burkholderiales</taxon>
        <taxon>Burkholderiaceae</taxon>
        <taxon>Caballeronia</taxon>
    </lineage>
</organism>
<dbReference type="Pfam" id="PF08240">
    <property type="entry name" value="ADH_N"/>
    <property type="match status" value="1"/>
</dbReference>
<proteinExistence type="predicted"/>
<keyword evidence="3" id="KW-0862">Zinc</keyword>
<keyword evidence="7" id="KW-1185">Reference proteome</keyword>
<dbReference type="PANTHER" id="PTHR42813">
    <property type="entry name" value="ZINC-TYPE ALCOHOL DEHYDROGENASE-LIKE"/>
    <property type="match status" value="1"/>
</dbReference>
<gene>
    <name evidence="6" type="ORF">AWB76_06527</name>
</gene>
<name>A0A158D6H2_9BURK</name>
<protein>
    <submittedName>
        <fullName evidence="6">Alcohol dehydrogenase</fullName>
    </submittedName>
</protein>
<evidence type="ECO:0000313" key="6">
    <source>
        <dbReference type="EMBL" id="SAK90189.1"/>
    </source>
</evidence>
<dbReference type="PANTHER" id="PTHR42813:SF2">
    <property type="entry name" value="DEHYDROGENASE, ZINC-CONTAINING, PUTATIVE (AFU_ORTHOLOGUE AFUA_2G02810)-RELATED"/>
    <property type="match status" value="1"/>
</dbReference>
<evidence type="ECO:0000313" key="7">
    <source>
        <dbReference type="Proteomes" id="UP000054624"/>
    </source>
</evidence>
<dbReference type="STRING" id="1777137.AWB76_06527"/>